<proteinExistence type="predicted"/>
<keyword evidence="1" id="KW-0812">Transmembrane</keyword>
<dbReference type="Proteomes" id="UP000887563">
    <property type="component" value="Unplaced"/>
</dbReference>
<accession>A0A914KJC6</accession>
<evidence type="ECO:0000256" key="1">
    <source>
        <dbReference type="SAM" id="Phobius"/>
    </source>
</evidence>
<sequence>MISVTAIIASTSSMSSMTTNITSTRINAHFFNLFMIATLITPIISSFRMGPLTIIDFKIMITASSYISPSITAKLFAYIFCMATIIS</sequence>
<dbReference type="AlphaFoldDB" id="A0A914KJC6"/>
<keyword evidence="1" id="KW-1133">Transmembrane helix</keyword>
<name>A0A914KJC6_MELIC</name>
<dbReference type="WBParaSite" id="Minc3s00013g00816">
    <property type="protein sequence ID" value="Minc3s00013g00816"/>
    <property type="gene ID" value="Minc3s00013g00816"/>
</dbReference>
<feature type="transmembrane region" description="Helical" evidence="1">
    <location>
        <begin position="26"/>
        <end position="45"/>
    </location>
</feature>
<keyword evidence="1" id="KW-0472">Membrane</keyword>
<keyword evidence="2" id="KW-1185">Reference proteome</keyword>
<organism evidence="2 3">
    <name type="scientific">Meloidogyne incognita</name>
    <name type="common">Southern root-knot nematode worm</name>
    <name type="synonym">Oxyuris incognita</name>
    <dbReference type="NCBI Taxonomy" id="6306"/>
    <lineage>
        <taxon>Eukaryota</taxon>
        <taxon>Metazoa</taxon>
        <taxon>Ecdysozoa</taxon>
        <taxon>Nematoda</taxon>
        <taxon>Chromadorea</taxon>
        <taxon>Rhabditida</taxon>
        <taxon>Tylenchina</taxon>
        <taxon>Tylenchomorpha</taxon>
        <taxon>Tylenchoidea</taxon>
        <taxon>Meloidogynidae</taxon>
        <taxon>Meloidogyninae</taxon>
        <taxon>Meloidogyne</taxon>
        <taxon>Meloidogyne incognita group</taxon>
    </lineage>
</organism>
<feature type="transmembrane region" description="Helical" evidence="1">
    <location>
        <begin position="66"/>
        <end position="86"/>
    </location>
</feature>
<evidence type="ECO:0000313" key="2">
    <source>
        <dbReference type="Proteomes" id="UP000887563"/>
    </source>
</evidence>
<reference evidence="3" key="1">
    <citation type="submission" date="2022-11" db="UniProtKB">
        <authorList>
            <consortium name="WormBaseParasite"/>
        </authorList>
    </citation>
    <scope>IDENTIFICATION</scope>
</reference>
<evidence type="ECO:0000313" key="3">
    <source>
        <dbReference type="WBParaSite" id="Minc3s00013g00816"/>
    </source>
</evidence>
<protein>
    <submittedName>
        <fullName evidence="3">NADH:ubiquinone reductase (H(+)-translocating)</fullName>
    </submittedName>
</protein>